<sequence>MALAVAPRRGRLTLVSARCGSEPTARTVIGWPLIAVGCAALCFRRRLPVTVAVVTLPA</sequence>
<gene>
    <name evidence="1" type="ORF">ACF05T_12945</name>
</gene>
<reference evidence="1 2" key="1">
    <citation type="submission" date="2024-10" db="EMBL/GenBank/DDBJ databases">
        <title>The Natural Products Discovery Center: Release of the First 8490 Sequenced Strains for Exploring Actinobacteria Biosynthetic Diversity.</title>
        <authorList>
            <person name="Kalkreuter E."/>
            <person name="Kautsar S.A."/>
            <person name="Yang D."/>
            <person name="Bader C.D."/>
            <person name="Teijaro C.N."/>
            <person name="Fluegel L."/>
            <person name="Davis C.M."/>
            <person name="Simpson J.R."/>
            <person name="Lauterbach L."/>
            <person name="Steele A.D."/>
            <person name="Gui C."/>
            <person name="Meng S."/>
            <person name="Li G."/>
            <person name="Viehrig K."/>
            <person name="Ye F."/>
            <person name="Su P."/>
            <person name="Kiefer A.F."/>
            <person name="Nichols A."/>
            <person name="Cepeda A.J."/>
            <person name="Yan W."/>
            <person name="Fan B."/>
            <person name="Jiang Y."/>
            <person name="Adhikari A."/>
            <person name="Zheng C.-J."/>
            <person name="Schuster L."/>
            <person name="Cowan T.M."/>
            <person name="Smanski M.J."/>
            <person name="Chevrette M.G."/>
            <person name="De Carvalho L.P.S."/>
            <person name="Shen B."/>
        </authorList>
    </citation>
    <scope>NUCLEOTIDE SEQUENCE [LARGE SCALE GENOMIC DNA]</scope>
    <source>
        <strain evidence="1 2">NPDC015755</strain>
    </source>
</reference>
<evidence type="ECO:0000313" key="1">
    <source>
        <dbReference type="EMBL" id="MFF8276996.1"/>
    </source>
</evidence>
<keyword evidence="2" id="KW-1185">Reference proteome</keyword>
<protein>
    <submittedName>
        <fullName evidence="1">Uncharacterized protein</fullName>
    </submittedName>
</protein>
<accession>A0ABW6YAZ7</accession>
<dbReference type="RefSeq" id="WP_391934668.1">
    <property type="nucleotide sequence ID" value="NZ_JBIBSM010000006.1"/>
</dbReference>
<proteinExistence type="predicted"/>
<name>A0ABW6YAZ7_9ACTN</name>
<evidence type="ECO:0000313" key="2">
    <source>
        <dbReference type="Proteomes" id="UP001603013"/>
    </source>
</evidence>
<organism evidence="1 2">
    <name type="scientific">Streptomyces lateritius</name>
    <dbReference type="NCBI Taxonomy" id="67313"/>
    <lineage>
        <taxon>Bacteria</taxon>
        <taxon>Bacillati</taxon>
        <taxon>Actinomycetota</taxon>
        <taxon>Actinomycetes</taxon>
        <taxon>Kitasatosporales</taxon>
        <taxon>Streptomycetaceae</taxon>
        <taxon>Streptomyces</taxon>
    </lineage>
</organism>
<comment type="caution">
    <text evidence="1">The sequence shown here is derived from an EMBL/GenBank/DDBJ whole genome shotgun (WGS) entry which is preliminary data.</text>
</comment>
<dbReference type="EMBL" id="JBIBSM010000006">
    <property type="protein sequence ID" value="MFF8276996.1"/>
    <property type="molecule type" value="Genomic_DNA"/>
</dbReference>
<dbReference type="Proteomes" id="UP001603013">
    <property type="component" value="Unassembled WGS sequence"/>
</dbReference>